<reference evidence="4 5" key="1">
    <citation type="submission" date="2016-10" db="EMBL/GenBank/DDBJ databases">
        <title>Genome sequence of the ascomycete fungus Penicillium subrubescens.</title>
        <authorList>
            <person name="De Vries R.P."/>
            <person name="Peng M."/>
            <person name="Dilokpimol A."/>
            <person name="Hilden K."/>
            <person name="Makela M.R."/>
            <person name="Grigoriev I."/>
            <person name="Riley R."/>
            <person name="Granchi Z."/>
        </authorList>
    </citation>
    <scope>NUCLEOTIDE SEQUENCE [LARGE SCALE GENOMIC DNA]</scope>
    <source>
        <strain evidence="4 5">CBS 132785</strain>
    </source>
</reference>
<dbReference type="SMART" id="SM00939">
    <property type="entry name" value="PepX_C"/>
    <property type="match status" value="1"/>
</dbReference>
<dbReference type="InterPro" id="IPR029058">
    <property type="entry name" value="AB_hydrolase_fold"/>
</dbReference>
<organism evidence="4 5">
    <name type="scientific">Penicillium subrubescens</name>
    <dbReference type="NCBI Taxonomy" id="1316194"/>
    <lineage>
        <taxon>Eukaryota</taxon>
        <taxon>Fungi</taxon>
        <taxon>Dikarya</taxon>
        <taxon>Ascomycota</taxon>
        <taxon>Pezizomycotina</taxon>
        <taxon>Eurotiomycetes</taxon>
        <taxon>Eurotiomycetidae</taxon>
        <taxon>Eurotiales</taxon>
        <taxon>Aspergillaceae</taxon>
        <taxon>Penicillium</taxon>
    </lineage>
</organism>
<name>A0A1Q5U5V5_9EURO</name>
<dbReference type="AlphaFoldDB" id="A0A1Q5U5V5"/>
<dbReference type="OrthoDB" id="416441at2759"/>
<evidence type="ECO:0000259" key="3">
    <source>
        <dbReference type="SMART" id="SM00939"/>
    </source>
</evidence>
<dbReference type="Gene3D" id="3.40.50.1820">
    <property type="entry name" value="alpha/beta hydrolase"/>
    <property type="match status" value="1"/>
</dbReference>
<dbReference type="GO" id="GO:0017000">
    <property type="term" value="P:antibiotic biosynthetic process"/>
    <property type="evidence" value="ECO:0007669"/>
    <property type="project" value="UniProtKB-ARBA"/>
</dbReference>
<keyword evidence="5" id="KW-1185">Reference proteome</keyword>
<dbReference type="InterPro" id="IPR008979">
    <property type="entry name" value="Galactose-bd-like_sf"/>
</dbReference>
<gene>
    <name evidence="4" type="ORF">PENSUB_5759</name>
</gene>
<evidence type="ECO:0000256" key="2">
    <source>
        <dbReference type="SAM" id="MobiDB-lite"/>
    </source>
</evidence>
<dbReference type="PANTHER" id="PTHR43056">
    <property type="entry name" value="PEPTIDASE S9 PROLYL OLIGOPEPTIDASE"/>
    <property type="match status" value="1"/>
</dbReference>
<feature type="region of interest" description="Disordered" evidence="2">
    <location>
        <begin position="605"/>
        <end position="624"/>
    </location>
</feature>
<dbReference type="Gene3D" id="2.60.120.260">
    <property type="entry name" value="Galactose-binding domain-like"/>
    <property type="match status" value="1"/>
</dbReference>
<protein>
    <submittedName>
        <fullName evidence="4">Cocaine esterase</fullName>
    </submittedName>
</protein>
<dbReference type="InterPro" id="IPR013736">
    <property type="entry name" value="Xaa-Pro_dipept_C"/>
</dbReference>
<dbReference type="Pfam" id="PF02129">
    <property type="entry name" value="Peptidase_S15"/>
    <property type="match status" value="1"/>
</dbReference>
<comment type="caution">
    <text evidence="4">The sequence shown here is derived from an EMBL/GenBank/DDBJ whole genome shotgun (WGS) entry which is preliminary data.</text>
</comment>
<dbReference type="InterPro" id="IPR050585">
    <property type="entry name" value="Xaa-Pro_dipeptidyl-ppase/CocE"/>
</dbReference>
<dbReference type="Proteomes" id="UP000186955">
    <property type="component" value="Unassembled WGS sequence"/>
</dbReference>
<dbReference type="Pfam" id="PF08530">
    <property type="entry name" value="PepX_C"/>
    <property type="match status" value="1"/>
</dbReference>
<dbReference type="NCBIfam" id="TIGR00976">
    <property type="entry name" value="CocE_NonD"/>
    <property type="match status" value="1"/>
</dbReference>
<dbReference type="GO" id="GO:0008239">
    <property type="term" value="F:dipeptidyl-peptidase activity"/>
    <property type="evidence" value="ECO:0007669"/>
    <property type="project" value="InterPro"/>
</dbReference>
<keyword evidence="1" id="KW-0378">Hydrolase</keyword>
<sequence length="711" mass="79172">MSAQGIFSDVVGLSYHCNSTIGVTATDCTYSYDDGAVVTFSIGDLVIGQSVGKNFLTIYDLVPIETSYSDPKLINRARLLFSFTTGQGLEAPIIIDSKIREAIKKYASQIDLDSRNLSDIDVPLAGICNELGLFPKTVSHTRNHLRRYEAGFKVMRDLKIPTQDGSYVLGDVYLPLQPEKRYPVLVSCTIYGRRVFYSGPNLESQDEIAAFERAEDEWHSTASTVEIQVPREPWGKSWALQRGFENIGTFNTFTYVPRGYAMVKVDPRGVSQTPGTRGIPGQITSDFRDAVEWAAEQSWSDGNVAMVGSSYGANTQWDVARLKPKGLKCFVPYATDLDLYREAAYTGGIPAITYLADWFSRVQACSPQWGESTDLMQLMNEHPFYDAIWEMTNKSLDQCDIPCFLAAAQIFMIHGRGAYEAWRACNAENTHLQLVARDYYPWPSRESAGKIMQFLDHHLKGNEHPKPETVGIHVRLGHGRWYWRKEKTWPVPGIQYKKWHLTAEGMLATDPGQDPATEFAYSTKAPVTGKSGVSFYSSPFEEDVEFAGHFSATLSISSSAPEADVVVTLWPVHGDGQVVPLGARGQPEPLAKGFLRASHRKTDGAKTLPERPWHTHTKADNAPLHPGEAVQIDVEIYPAAAKIRKGWKLRVDITPSEDQPDIPGYIKPDFRVMYGEVHEKGTNTILVGGGRTNYVLCPVVPPKEDYPNVIL</sequence>
<dbReference type="SUPFAM" id="SSF53474">
    <property type="entry name" value="alpha/beta-Hydrolases"/>
    <property type="match status" value="1"/>
</dbReference>
<evidence type="ECO:0000313" key="4">
    <source>
        <dbReference type="EMBL" id="OKP07863.1"/>
    </source>
</evidence>
<dbReference type="STRING" id="1316194.A0A1Q5U5V5"/>
<evidence type="ECO:0000313" key="5">
    <source>
        <dbReference type="Proteomes" id="UP000186955"/>
    </source>
</evidence>
<dbReference type="InterPro" id="IPR005674">
    <property type="entry name" value="CocE/Ser_esterase"/>
</dbReference>
<dbReference type="SUPFAM" id="SSF49785">
    <property type="entry name" value="Galactose-binding domain-like"/>
    <property type="match status" value="1"/>
</dbReference>
<feature type="compositionally biased region" description="Basic and acidic residues" evidence="2">
    <location>
        <begin position="605"/>
        <end position="619"/>
    </location>
</feature>
<dbReference type="EMBL" id="MNBE01000578">
    <property type="protein sequence ID" value="OKP07863.1"/>
    <property type="molecule type" value="Genomic_DNA"/>
</dbReference>
<dbReference type="InterPro" id="IPR000383">
    <property type="entry name" value="Xaa-Pro-like_dom"/>
</dbReference>
<proteinExistence type="predicted"/>
<feature type="domain" description="Xaa-Pro dipeptidyl-peptidase C-terminal" evidence="3">
    <location>
        <begin position="452"/>
        <end position="696"/>
    </location>
</feature>
<dbReference type="Gene3D" id="1.10.3020.20">
    <property type="match status" value="1"/>
</dbReference>
<dbReference type="GO" id="GO:0072330">
    <property type="term" value="P:monocarboxylic acid biosynthetic process"/>
    <property type="evidence" value="ECO:0007669"/>
    <property type="project" value="UniProtKB-ARBA"/>
</dbReference>
<accession>A0A1Q5U5V5</accession>
<dbReference type="PANTHER" id="PTHR43056:SF10">
    <property type="entry name" value="COCE_NOND FAMILY, PUTATIVE (AFU_ORTHOLOGUE AFUA_7G00600)-RELATED"/>
    <property type="match status" value="1"/>
</dbReference>
<evidence type="ECO:0000256" key="1">
    <source>
        <dbReference type="ARBA" id="ARBA00022801"/>
    </source>
</evidence>